<evidence type="ECO:0000256" key="1">
    <source>
        <dbReference type="ARBA" id="ARBA00013260"/>
    </source>
</evidence>
<dbReference type="GO" id="GO:0006515">
    <property type="term" value="P:protein quality control for misfolded or incompletely synthesized proteins"/>
    <property type="evidence" value="ECO:0007669"/>
    <property type="project" value="UniProtKB-UniRule"/>
</dbReference>
<dbReference type="HAMAP" id="MF_00083">
    <property type="entry name" value="Pept_tRNA_hydro_bact"/>
    <property type="match status" value="1"/>
</dbReference>
<keyword evidence="3 8" id="KW-0378">Hydrolase</keyword>
<evidence type="ECO:0000313" key="11">
    <source>
        <dbReference type="EMBL" id="HIZ21385.1"/>
    </source>
</evidence>
<feature type="binding site" evidence="8">
    <location>
        <position position="64"/>
    </location>
    <ligand>
        <name>tRNA</name>
        <dbReference type="ChEBI" id="CHEBI:17843"/>
    </ligand>
</feature>
<feature type="binding site" evidence="8">
    <location>
        <position position="66"/>
    </location>
    <ligand>
        <name>tRNA</name>
        <dbReference type="ChEBI" id="CHEBI:17843"/>
    </ligand>
</feature>
<comment type="function">
    <text evidence="8">Catalyzes the release of premature peptidyl moieties from peptidyl-tRNA molecules trapped in stalled 50S ribosomal subunits, and thus maintains levels of free tRNAs and 50S ribosomes.</text>
</comment>
<dbReference type="GO" id="GO:0005737">
    <property type="term" value="C:cytoplasm"/>
    <property type="evidence" value="ECO:0007669"/>
    <property type="project" value="UniProtKB-SubCell"/>
</dbReference>
<dbReference type="PANTHER" id="PTHR17224:SF1">
    <property type="entry name" value="PEPTIDYL-TRNA HYDROLASE"/>
    <property type="match status" value="1"/>
</dbReference>
<dbReference type="InterPro" id="IPR018171">
    <property type="entry name" value="Pept_tRNA_hydro_CS"/>
</dbReference>
<dbReference type="AlphaFoldDB" id="A0A9D2DQY8"/>
<evidence type="ECO:0000256" key="7">
    <source>
        <dbReference type="ARBA" id="ARBA00050038"/>
    </source>
</evidence>
<keyword evidence="2 8" id="KW-0820">tRNA-binding</keyword>
<protein>
    <recommendedName>
        <fullName evidence="7 8">Peptidyl-tRNA hydrolase</fullName>
        <shortName evidence="8">Pth</shortName>
        <ecNumber evidence="1 8">3.1.1.29</ecNumber>
    </recommendedName>
</protein>
<dbReference type="FunFam" id="3.40.50.1470:FF:000001">
    <property type="entry name" value="Peptidyl-tRNA hydrolase"/>
    <property type="match status" value="1"/>
</dbReference>
<comment type="function">
    <text evidence="8">Hydrolyzes ribosome-free peptidyl-tRNAs (with 1 or more amino acids incorporated), which drop off the ribosome during protein synthesis, or as a result of ribosome stalling.</text>
</comment>
<evidence type="ECO:0000256" key="3">
    <source>
        <dbReference type="ARBA" id="ARBA00022801"/>
    </source>
</evidence>
<evidence type="ECO:0000256" key="5">
    <source>
        <dbReference type="ARBA" id="ARBA00038063"/>
    </source>
</evidence>
<dbReference type="Pfam" id="PF01195">
    <property type="entry name" value="Pept_tRNA_hydro"/>
    <property type="match status" value="1"/>
</dbReference>
<comment type="catalytic activity">
    <reaction evidence="6 8 9">
        <text>an N-acyl-L-alpha-aminoacyl-tRNA + H2O = an N-acyl-L-amino acid + a tRNA + H(+)</text>
        <dbReference type="Rhea" id="RHEA:54448"/>
        <dbReference type="Rhea" id="RHEA-COMP:10123"/>
        <dbReference type="Rhea" id="RHEA-COMP:13883"/>
        <dbReference type="ChEBI" id="CHEBI:15377"/>
        <dbReference type="ChEBI" id="CHEBI:15378"/>
        <dbReference type="ChEBI" id="CHEBI:59874"/>
        <dbReference type="ChEBI" id="CHEBI:78442"/>
        <dbReference type="ChEBI" id="CHEBI:138191"/>
        <dbReference type="EC" id="3.1.1.29"/>
    </reaction>
</comment>
<evidence type="ECO:0000256" key="4">
    <source>
        <dbReference type="ARBA" id="ARBA00022884"/>
    </source>
</evidence>
<dbReference type="EMBL" id="DXBU01000016">
    <property type="protein sequence ID" value="HIZ21385.1"/>
    <property type="molecule type" value="Genomic_DNA"/>
</dbReference>
<evidence type="ECO:0000256" key="6">
    <source>
        <dbReference type="ARBA" id="ARBA00048707"/>
    </source>
</evidence>
<accession>A0A9D2DQY8</accession>
<dbReference type="NCBIfam" id="TIGR00447">
    <property type="entry name" value="pth"/>
    <property type="match status" value="1"/>
</dbReference>
<gene>
    <name evidence="8 11" type="primary">pth</name>
    <name evidence="11" type="ORF">IAA21_01125</name>
</gene>
<dbReference type="GO" id="GO:0004045">
    <property type="term" value="F:peptidyl-tRNA hydrolase activity"/>
    <property type="evidence" value="ECO:0007669"/>
    <property type="project" value="UniProtKB-UniRule"/>
</dbReference>
<reference evidence="11" key="2">
    <citation type="submission" date="2021-04" db="EMBL/GenBank/DDBJ databases">
        <authorList>
            <person name="Gilroy R."/>
        </authorList>
    </citation>
    <scope>NUCLEOTIDE SEQUENCE</scope>
    <source>
        <strain evidence="11">14324</strain>
    </source>
</reference>
<dbReference type="CDD" id="cd00462">
    <property type="entry name" value="PTH"/>
    <property type="match status" value="1"/>
</dbReference>
<keyword evidence="4 8" id="KW-0694">RNA-binding</keyword>
<keyword evidence="8" id="KW-0963">Cytoplasm</keyword>
<sequence length="192" mass="21347">MFLIAGLGNPGKKYEGTRHNMGFDVIDYLIEKYSVPQSGVKFNAMYGKDVIGGDKVILMKPLSFMNLSGGPVRDMVNFFKIDPERELIVVYDDIDLEPGQIRIREKGSAGGHNGIKDIIRQLGTDKFMRVKVGVGAKPDKNWDLADHVLGRFADSDRKLVDEAIKRAGDAVEMMIADGVQAAMNQYNRKQVP</sequence>
<dbReference type="GO" id="GO:0000049">
    <property type="term" value="F:tRNA binding"/>
    <property type="evidence" value="ECO:0007669"/>
    <property type="project" value="UniProtKB-UniRule"/>
</dbReference>
<feature type="site" description="Stabilizes the basic form of H active site to accept a proton" evidence="8">
    <location>
        <position position="92"/>
    </location>
</feature>
<evidence type="ECO:0000313" key="12">
    <source>
        <dbReference type="Proteomes" id="UP000824041"/>
    </source>
</evidence>
<feature type="site" description="Discriminates between blocked and unblocked aminoacyl-tRNA" evidence="8">
    <location>
        <position position="9"/>
    </location>
</feature>
<comment type="subunit">
    <text evidence="8">Monomer.</text>
</comment>
<proteinExistence type="inferred from homology"/>
<dbReference type="PROSITE" id="PS01196">
    <property type="entry name" value="PEPT_TRNA_HYDROL_2"/>
    <property type="match status" value="1"/>
</dbReference>
<reference evidence="11" key="1">
    <citation type="journal article" date="2021" name="PeerJ">
        <title>Extensive microbial diversity within the chicken gut microbiome revealed by metagenomics and culture.</title>
        <authorList>
            <person name="Gilroy R."/>
            <person name="Ravi A."/>
            <person name="Getino M."/>
            <person name="Pursley I."/>
            <person name="Horton D.L."/>
            <person name="Alikhan N.F."/>
            <person name="Baker D."/>
            <person name="Gharbi K."/>
            <person name="Hall N."/>
            <person name="Watson M."/>
            <person name="Adriaenssens E.M."/>
            <person name="Foster-Nyarko E."/>
            <person name="Jarju S."/>
            <person name="Secka A."/>
            <person name="Antonio M."/>
            <person name="Oren A."/>
            <person name="Chaudhuri R.R."/>
            <person name="La Ragione R."/>
            <person name="Hildebrand F."/>
            <person name="Pallen M.J."/>
        </authorList>
    </citation>
    <scope>NUCLEOTIDE SEQUENCE</scope>
    <source>
        <strain evidence="11">14324</strain>
    </source>
</reference>
<comment type="caution">
    <text evidence="11">The sequence shown here is derived from an EMBL/GenBank/DDBJ whole genome shotgun (WGS) entry which is preliminary data.</text>
</comment>
<evidence type="ECO:0000256" key="8">
    <source>
        <dbReference type="HAMAP-Rule" id="MF_00083"/>
    </source>
</evidence>
<dbReference type="Gene3D" id="3.40.50.1470">
    <property type="entry name" value="Peptidyl-tRNA hydrolase"/>
    <property type="match status" value="1"/>
</dbReference>
<dbReference type="SUPFAM" id="SSF53178">
    <property type="entry name" value="Peptidyl-tRNA hydrolase-like"/>
    <property type="match status" value="1"/>
</dbReference>
<dbReference type="GO" id="GO:0072344">
    <property type="term" value="P:rescue of stalled ribosome"/>
    <property type="evidence" value="ECO:0007669"/>
    <property type="project" value="UniProtKB-UniRule"/>
</dbReference>
<comment type="subcellular location">
    <subcellularLocation>
        <location evidence="8">Cytoplasm</location>
    </subcellularLocation>
</comment>
<name>A0A9D2DQY8_9FIRM</name>
<organism evidence="11 12">
    <name type="scientific">Candidatus Blautia faecigallinarum</name>
    <dbReference type="NCBI Taxonomy" id="2838488"/>
    <lineage>
        <taxon>Bacteria</taxon>
        <taxon>Bacillati</taxon>
        <taxon>Bacillota</taxon>
        <taxon>Clostridia</taxon>
        <taxon>Lachnospirales</taxon>
        <taxon>Lachnospiraceae</taxon>
        <taxon>Blautia</taxon>
    </lineage>
</organism>
<evidence type="ECO:0000256" key="9">
    <source>
        <dbReference type="RuleBase" id="RU000673"/>
    </source>
</evidence>
<evidence type="ECO:0000256" key="2">
    <source>
        <dbReference type="ARBA" id="ARBA00022555"/>
    </source>
</evidence>
<dbReference type="PROSITE" id="PS01195">
    <property type="entry name" value="PEPT_TRNA_HYDROL_1"/>
    <property type="match status" value="1"/>
</dbReference>
<feature type="binding site" evidence="8">
    <location>
        <position position="113"/>
    </location>
    <ligand>
        <name>tRNA</name>
        <dbReference type="ChEBI" id="CHEBI:17843"/>
    </ligand>
</feature>
<feature type="binding site" evidence="8">
    <location>
        <position position="14"/>
    </location>
    <ligand>
        <name>tRNA</name>
        <dbReference type="ChEBI" id="CHEBI:17843"/>
    </ligand>
</feature>
<dbReference type="InterPro" id="IPR001328">
    <property type="entry name" value="Pept_tRNA_hydro"/>
</dbReference>
<feature type="active site" description="Proton acceptor" evidence="8">
    <location>
        <position position="19"/>
    </location>
</feature>
<evidence type="ECO:0000256" key="10">
    <source>
        <dbReference type="RuleBase" id="RU004320"/>
    </source>
</evidence>
<dbReference type="EC" id="3.1.1.29" evidence="1 8"/>
<dbReference type="PANTHER" id="PTHR17224">
    <property type="entry name" value="PEPTIDYL-TRNA HYDROLASE"/>
    <property type="match status" value="1"/>
</dbReference>
<dbReference type="Proteomes" id="UP000824041">
    <property type="component" value="Unassembled WGS sequence"/>
</dbReference>
<comment type="similarity">
    <text evidence="5 8 10">Belongs to the PTH family.</text>
</comment>
<dbReference type="InterPro" id="IPR036416">
    <property type="entry name" value="Pept_tRNA_hydro_sf"/>
</dbReference>